<dbReference type="Proteomes" id="UP000244912">
    <property type="component" value="Unassembled WGS sequence"/>
</dbReference>
<dbReference type="AlphaFoldDB" id="A0A2R8C1C6"/>
<evidence type="ECO:0000256" key="3">
    <source>
        <dbReference type="SAM" id="SignalP"/>
    </source>
</evidence>
<feature type="compositionally biased region" description="Polar residues" evidence="2">
    <location>
        <begin position="120"/>
        <end position="129"/>
    </location>
</feature>
<accession>A0A2R8C1C6</accession>
<proteinExistence type="predicted"/>
<gene>
    <name evidence="4" type="ORF">PAA8504_04046</name>
</gene>
<evidence type="ECO:0000313" key="4">
    <source>
        <dbReference type="EMBL" id="SPJ26190.1"/>
    </source>
</evidence>
<feature type="coiled-coil region" evidence="1">
    <location>
        <begin position="73"/>
        <end position="107"/>
    </location>
</feature>
<feature type="region of interest" description="Disordered" evidence="2">
    <location>
        <begin position="108"/>
        <end position="129"/>
    </location>
</feature>
<evidence type="ECO:0000256" key="1">
    <source>
        <dbReference type="SAM" id="Coils"/>
    </source>
</evidence>
<evidence type="ECO:0000313" key="5">
    <source>
        <dbReference type="Proteomes" id="UP000244912"/>
    </source>
</evidence>
<protein>
    <recommendedName>
        <fullName evidence="6">YbgF trimerisation domain-containing protein</fullName>
    </recommendedName>
</protein>
<feature type="signal peptide" evidence="3">
    <location>
        <begin position="1"/>
        <end position="23"/>
    </location>
</feature>
<keyword evidence="5" id="KW-1185">Reference proteome</keyword>
<evidence type="ECO:0008006" key="6">
    <source>
        <dbReference type="Google" id="ProtNLM"/>
    </source>
</evidence>
<reference evidence="5" key="1">
    <citation type="submission" date="2018-03" db="EMBL/GenBank/DDBJ databases">
        <authorList>
            <person name="Rodrigo-Torres L."/>
            <person name="Arahal R. D."/>
            <person name="Lucena T."/>
        </authorList>
    </citation>
    <scope>NUCLEOTIDE SEQUENCE [LARGE SCALE GENOMIC DNA]</scope>
    <source>
        <strain evidence="5">CECT 8504</strain>
    </source>
</reference>
<sequence length="129" mass="13584">MRTVRRHIAAALLAALPAGGAVAEDTPGPEQIAATVTQIETVIVEVDAMVADQDARLDDLYARREAAEPGPRQAALDQLIDTLTLQLDEAEALRATLEGQADALRQTLATVEPDPVGADLSQTDGDSDE</sequence>
<dbReference type="EMBL" id="ONZF01000015">
    <property type="protein sequence ID" value="SPJ26190.1"/>
    <property type="molecule type" value="Genomic_DNA"/>
</dbReference>
<feature type="chain" id="PRO_5015351702" description="YbgF trimerisation domain-containing protein" evidence="3">
    <location>
        <begin position="24"/>
        <end position="129"/>
    </location>
</feature>
<keyword evidence="1" id="KW-0175">Coiled coil</keyword>
<evidence type="ECO:0000256" key="2">
    <source>
        <dbReference type="SAM" id="MobiDB-lite"/>
    </source>
</evidence>
<name>A0A2R8C1C6_9RHOB</name>
<keyword evidence="3" id="KW-0732">Signal</keyword>
<organism evidence="4 5">
    <name type="scientific">Palleronia abyssalis</name>
    <dbReference type="NCBI Taxonomy" id="1501240"/>
    <lineage>
        <taxon>Bacteria</taxon>
        <taxon>Pseudomonadati</taxon>
        <taxon>Pseudomonadota</taxon>
        <taxon>Alphaproteobacteria</taxon>
        <taxon>Rhodobacterales</taxon>
        <taxon>Roseobacteraceae</taxon>
        <taxon>Palleronia</taxon>
    </lineage>
</organism>